<dbReference type="EMBL" id="FOYP01000001">
    <property type="protein sequence ID" value="SFR35102.1"/>
    <property type="molecule type" value="Genomic_DNA"/>
</dbReference>
<dbReference type="RefSeq" id="WP_090196624.1">
    <property type="nucleotide sequence ID" value="NZ_FOYP01000001.1"/>
</dbReference>
<proteinExistence type="predicted"/>
<dbReference type="STRING" id="390270.SAMN04488005_0761"/>
<evidence type="ECO:0000313" key="2">
    <source>
        <dbReference type="Proteomes" id="UP000199478"/>
    </source>
</evidence>
<reference evidence="2" key="1">
    <citation type="submission" date="2016-10" db="EMBL/GenBank/DDBJ databases">
        <authorList>
            <person name="Varghese N."/>
            <person name="Submissions S."/>
        </authorList>
    </citation>
    <scope>NUCLEOTIDE SEQUENCE [LARGE SCALE GENOMIC DNA]</scope>
    <source>
        <strain evidence="2">DSM 26879</strain>
    </source>
</reference>
<dbReference type="AlphaFoldDB" id="A0A1I6FYU2"/>
<dbReference type="Proteomes" id="UP000199478">
    <property type="component" value="Unassembled WGS sequence"/>
</dbReference>
<sequence>MIRNLLDVETPDRWVECDDFSYPEGGNPWTEIYTEQICQEIAAAVAITDPDTIQRLRFQLAATAEHLTDAVGFVGGAATLSQKHLWADKLDISLGKVVGELDDATEHLSSVCIRDNAGKMRFYPASEMRTRVERTRDAIFDLRQLLGAVEKSAEKTEGGTNHAQTLQLIVDAMTEVFIDIVGIQHVKRTAFEKDIDGLFPEFIREAAKPFLAVHYPKLKASKRSVEKLNAQIQEAVARYSQRR</sequence>
<organism evidence="1 2">
    <name type="scientific">Yoonia tamlensis</name>
    <dbReference type="NCBI Taxonomy" id="390270"/>
    <lineage>
        <taxon>Bacteria</taxon>
        <taxon>Pseudomonadati</taxon>
        <taxon>Pseudomonadota</taxon>
        <taxon>Alphaproteobacteria</taxon>
        <taxon>Rhodobacterales</taxon>
        <taxon>Paracoccaceae</taxon>
        <taxon>Yoonia</taxon>
    </lineage>
</organism>
<accession>A0A1I6FYU2</accession>
<dbReference type="OrthoDB" id="7831161at2"/>
<keyword evidence="2" id="KW-1185">Reference proteome</keyword>
<protein>
    <submittedName>
        <fullName evidence="1">Uncharacterized protein</fullName>
    </submittedName>
</protein>
<evidence type="ECO:0000313" key="1">
    <source>
        <dbReference type="EMBL" id="SFR35102.1"/>
    </source>
</evidence>
<gene>
    <name evidence="1" type="ORF">SAMN04488005_0761</name>
</gene>
<name>A0A1I6FYU2_9RHOB</name>